<dbReference type="GO" id="GO:0016614">
    <property type="term" value="F:oxidoreductase activity, acting on CH-OH group of donors"/>
    <property type="evidence" value="ECO:0007669"/>
    <property type="project" value="UniProtKB-ARBA"/>
</dbReference>
<evidence type="ECO:0000313" key="4">
    <source>
        <dbReference type="EMBL" id="KAF9330399.1"/>
    </source>
</evidence>
<name>A0A9P5VLA8_9FUNG</name>
<reference evidence="4" key="1">
    <citation type="journal article" date="2020" name="Fungal Divers.">
        <title>Resolving the Mortierellaceae phylogeny through synthesis of multi-gene phylogenetics and phylogenomics.</title>
        <authorList>
            <person name="Vandepol N."/>
            <person name="Liber J."/>
            <person name="Desiro A."/>
            <person name="Na H."/>
            <person name="Kennedy M."/>
            <person name="Barry K."/>
            <person name="Grigoriev I.V."/>
            <person name="Miller A.N."/>
            <person name="O'Donnell K."/>
            <person name="Stajich J.E."/>
            <person name="Bonito G."/>
        </authorList>
    </citation>
    <scope>NUCLEOTIDE SEQUENCE</scope>
    <source>
        <strain evidence="4">NVP1</strain>
    </source>
</reference>
<protein>
    <submittedName>
        <fullName evidence="4">Uncharacterized protein</fullName>
    </submittedName>
</protein>
<dbReference type="InterPro" id="IPR036291">
    <property type="entry name" value="NAD(P)-bd_dom_sf"/>
</dbReference>
<gene>
    <name evidence="4" type="ORF">BG006_006669</name>
</gene>
<dbReference type="FunFam" id="3.40.50.720:FF:000084">
    <property type="entry name" value="Short-chain dehydrogenase reductase"/>
    <property type="match status" value="1"/>
</dbReference>
<dbReference type="Pfam" id="PF13561">
    <property type="entry name" value="adh_short_C2"/>
    <property type="match status" value="1"/>
</dbReference>
<keyword evidence="5" id="KW-1185">Reference proteome</keyword>
<dbReference type="AlphaFoldDB" id="A0A9P5VLA8"/>
<dbReference type="SUPFAM" id="SSF51735">
    <property type="entry name" value="NAD(P)-binding Rossmann-fold domains"/>
    <property type="match status" value="1"/>
</dbReference>
<keyword evidence="2" id="KW-0521">NADP</keyword>
<dbReference type="InterPro" id="IPR020904">
    <property type="entry name" value="Sc_DH/Rdtase_CS"/>
</dbReference>
<organism evidence="4 5">
    <name type="scientific">Podila minutissima</name>
    <dbReference type="NCBI Taxonomy" id="64525"/>
    <lineage>
        <taxon>Eukaryota</taxon>
        <taxon>Fungi</taxon>
        <taxon>Fungi incertae sedis</taxon>
        <taxon>Mucoromycota</taxon>
        <taxon>Mortierellomycotina</taxon>
        <taxon>Mortierellomycetes</taxon>
        <taxon>Mortierellales</taxon>
        <taxon>Mortierellaceae</taxon>
        <taxon>Podila</taxon>
    </lineage>
</organism>
<dbReference type="PANTHER" id="PTHR48107:SF7">
    <property type="entry name" value="RE15974P"/>
    <property type="match status" value="1"/>
</dbReference>
<accession>A0A9P5VLA8</accession>
<sequence length="273" mass="29234">MTNSRRVAIVTGSSRGIGRAIALRLAQDGLHVVVNYVSNKSKAQQVVDEITALATSSTTEEPVRAIAVQGSIGNLDEGRRLLNATIREFGRLDVVVLNAGWLVYQSIHEMTEQSYQEATSINVMGPAFFSKMAQPYLAKSTDATTAEEANASNATGRIITISTSLTSLSMVQGSHFLYSMTKGALEQMTRVLAKDKEFGGRGITVNTISPGPIDTESFHAGLDVSHAKFFASLHPQNRLGAADDVAGMVSFLASRDSRWVNGQIIRVNGGMGV</sequence>
<proteinExistence type="inferred from homology"/>
<keyword evidence="3" id="KW-0560">Oxidoreductase</keyword>
<comment type="caution">
    <text evidence="4">The sequence shown here is derived from an EMBL/GenBank/DDBJ whole genome shotgun (WGS) entry which is preliminary data.</text>
</comment>
<dbReference type="InterPro" id="IPR002347">
    <property type="entry name" value="SDR_fam"/>
</dbReference>
<dbReference type="Gene3D" id="3.40.50.720">
    <property type="entry name" value="NAD(P)-binding Rossmann-like Domain"/>
    <property type="match status" value="1"/>
</dbReference>
<dbReference type="PRINTS" id="PR00080">
    <property type="entry name" value="SDRFAMILY"/>
</dbReference>
<evidence type="ECO:0000256" key="2">
    <source>
        <dbReference type="ARBA" id="ARBA00022857"/>
    </source>
</evidence>
<dbReference type="PRINTS" id="PR00081">
    <property type="entry name" value="GDHRDH"/>
</dbReference>
<dbReference type="Proteomes" id="UP000696485">
    <property type="component" value="Unassembled WGS sequence"/>
</dbReference>
<evidence type="ECO:0000313" key="5">
    <source>
        <dbReference type="Proteomes" id="UP000696485"/>
    </source>
</evidence>
<dbReference type="PROSITE" id="PS00061">
    <property type="entry name" value="ADH_SHORT"/>
    <property type="match status" value="1"/>
</dbReference>
<comment type="similarity">
    <text evidence="1">Belongs to the short-chain dehydrogenases/reductases (SDR) family.</text>
</comment>
<evidence type="ECO:0000256" key="3">
    <source>
        <dbReference type="ARBA" id="ARBA00023002"/>
    </source>
</evidence>
<evidence type="ECO:0000256" key="1">
    <source>
        <dbReference type="ARBA" id="ARBA00006484"/>
    </source>
</evidence>
<dbReference type="PANTHER" id="PTHR48107">
    <property type="entry name" value="NADPH-DEPENDENT ALDEHYDE REDUCTASE-LIKE PROTEIN, CHLOROPLASTIC-RELATED"/>
    <property type="match status" value="1"/>
</dbReference>
<dbReference type="EMBL" id="JAAAUY010000400">
    <property type="protein sequence ID" value="KAF9330399.1"/>
    <property type="molecule type" value="Genomic_DNA"/>
</dbReference>